<feature type="domain" description="Response regulatory" evidence="3">
    <location>
        <begin position="261"/>
        <end position="377"/>
    </location>
</feature>
<evidence type="ECO:0000259" key="3">
    <source>
        <dbReference type="PROSITE" id="PS50110"/>
    </source>
</evidence>
<protein>
    <recommendedName>
        <fullName evidence="3">Response regulatory domain-containing protein</fullName>
    </recommendedName>
</protein>
<sequence>MSESDRRNFLRVLFEANLEIRAVEWSDKEATGLDISLNGCRFNCKQAMSDGEIVRIVFKPGLELEGSVRWCWPIEWYFQAALHFEDITQEKQAKLKKYIEEVTGEDYPMQKDEETTQGNCAEFVEILEEDLDDIDDDLSASIIDVEDQEEVLENGTEEDKLKELPPLEEEELLNLDIEDSIDSASDFSDVVGDQEEVLENGTEEDELEKLPPLEEEDLLNLDIVKSIDSVSDDFSDAKKDDDFFDELVEGDINTQSFAGKQVVLYDLVKDQAELLNQYLSERAGMEVEYVTKKENLWRLLKIDPMDLVIIETGVEGNSDAYEVMQQTKDQFTEVHFICISGPVSLERRLQFLNAGALDYLTRPVHLSTIAQSVLIHLSHTVVGDFEEDLTPQGDMMATNKELQEELALMTEQRDEAIADAKVNAAERDEAIAEEKELERRALHLVEEKESLYLDETFIPDAEPIADSAGIDPVEDLNGVGSLLDEDLKISEEVDLIEEDY</sequence>
<dbReference type="AlphaFoldDB" id="E0XUT2"/>
<dbReference type="InterPro" id="IPR011006">
    <property type="entry name" value="CheY-like_superfamily"/>
</dbReference>
<reference evidence="4" key="1">
    <citation type="journal article" date="2011" name="Environ. Microbiol.">
        <title>Time-series analyses of Monterey Bay coastal microbial picoplankton using a 'genome proxy' microarray.</title>
        <authorList>
            <person name="Rich V.I."/>
            <person name="Pham V.D."/>
            <person name="Eppley J."/>
            <person name="Shi Y."/>
            <person name="DeLong E.F."/>
        </authorList>
    </citation>
    <scope>NUCLEOTIDE SEQUENCE</scope>
</reference>
<comment type="caution">
    <text evidence="1">Lacks conserved residue(s) required for the propagation of feature annotation.</text>
</comment>
<evidence type="ECO:0000313" key="4">
    <source>
        <dbReference type="EMBL" id="ADI18173.1"/>
    </source>
</evidence>
<dbReference type="Gene3D" id="2.40.10.220">
    <property type="entry name" value="predicted glycosyltransferase like domains"/>
    <property type="match status" value="1"/>
</dbReference>
<dbReference type="SUPFAM" id="SSF141371">
    <property type="entry name" value="PilZ domain-like"/>
    <property type="match status" value="1"/>
</dbReference>
<evidence type="ECO:0000256" key="2">
    <source>
        <dbReference type="SAM" id="Coils"/>
    </source>
</evidence>
<dbReference type="InterPro" id="IPR009875">
    <property type="entry name" value="PilZ_domain"/>
</dbReference>
<dbReference type="EMBL" id="GU474883">
    <property type="protein sequence ID" value="ADI18173.1"/>
    <property type="molecule type" value="Genomic_DNA"/>
</dbReference>
<dbReference type="GO" id="GO:0000160">
    <property type="term" value="P:phosphorelay signal transduction system"/>
    <property type="evidence" value="ECO:0007669"/>
    <property type="project" value="InterPro"/>
</dbReference>
<keyword evidence="2" id="KW-0175">Coiled coil</keyword>
<dbReference type="Pfam" id="PF00072">
    <property type="entry name" value="Response_reg"/>
    <property type="match status" value="1"/>
</dbReference>
<dbReference type="SUPFAM" id="SSF52172">
    <property type="entry name" value="CheY-like"/>
    <property type="match status" value="1"/>
</dbReference>
<accession>E0XUT2</accession>
<dbReference type="InterPro" id="IPR001789">
    <property type="entry name" value="Sig_transdc_resp-reg_receiver"/>
</dbReference>
<dbReference type="PROSITE" id="PS50110">
    <property type="entry name" value="RESPONSE_REGULATORY"/>
    <property type="match status" value="1"/>
</dbReference>
<name>E0XUT2_9DELT</name>
<dbReference type="Gene3D" id="3.40.50.2300">
    <property type="match status" value="1"/>
</dbReference>
<feature type="coiled-coil region" evidence="2">
    <location>
        <begin position="399"/>
        <end position="447"/>
    </location>
</feature>
<dbReference type="GO" id="GO:0035438">
    <property type="term" value="F:cyclic-di-GMP binding"/>
    <property type="evidence" value="ECO:0007669"/>
    <property type="project" value="InterPro"/>
</dbReference>
<dbReference type="Pfam" id="PF07238">
    <property type="entry name" value="PilZ"/>
    <property type="match status" value="1"/>
</dbReference>
<evidence type="ECO:0000256" key="1">
    <source>
        <dbReference type="PROSITE-ProRule" id="PRU00169"/>
    </source>
</evidence>
<proteinExistence type="predicted"/>
<organism evidence="4">
    <name type="scientific">uncultured delta proteobacterium HF0200_39N20</name>
    <dbReference type="NCBI Taxonomy" id="710833"/>
    <lineage>
        <taxon>Bacteria</taxon>
        <taxon>Deltaproteobacteria</taxon>
        <taxon>environmental samples</taxon>
    </lineage>
</organism>